<feature type="non-terminal residue" evidence="1">
    <location>
        <position position="1"/>
    </location>
</feature>
<protein>
    <submittedName>
        <fullName evidence="1">Uncharacterized protein</fullName>
    </submittedName>
</protein>
<accession>X0SI58</accession>
<dbReference type="SUPFAM" id="SSF53383">
    <property type="entry name" value="PLP-dependent transferases"/>
    <property type="match status" value="1"/>
</dbReference>
<dbReference type="AlphaFoldDB" id="X0SI58"/>
<dbReference type="PANTHER" id="PTHR30244">
    <property type="entry name" value="TRANSAMINASE"/>
    <property type="match status" value="1"/>
</dbReference>
<comment type="caution">
    <text evidence="1">The sequence shown here is derived from an EMBL/GenBank/DDBJ whole genome shotgun (WGS) entry which is preliminary data.</text>
</comment>
<gene>
    <name evidence="1" type="ORF">S01H1_16316</name>
</gene>
<dbReference type="GO" id="GO:0030170">
    <property type="term" value="F:pyridoxal phosphate binding"/>
    <property type="evidence" value="ECO:0007669"/>
    <property type="project" value="TreeGrafter"/>
</dbReference>
<reference evidence="1" key="1">
    <citation type="journal article" date="2014" name="Front. Microbiol.">
        <title>High frequency of phylogenetically diverse reductive dehalogenase-homologous genes in deep subseafloor sedimentary metagenomes.</title>
        <authorList>
            <person name="Kawai M."/>
            <person name="Futagami T."/>
            <person name="Toyoda A."/>
            <person name="Takaki Y."/>
            <person name="Nishi S."/>
            <person name="Hori S."/>
            <person name="Arai W."/>
            <person name="Tsubouchi T."/>
            <person name="Morono Y."/>
            <person name="Uchiyama I."/>
            <person name="Ito T."/>
            <person name="Fujiyama A."/>
            <person name="Inagaki F."/>
            <person name="Takami H."/>
        </authorList>
    </citation>
    <scope>NUCLEOTIDE SEQUENCE</scope>
    <source>
        <strain evidence="1">Expedition CK06-06</strain>
    </source>
</reference>
<evidence type="ECO:0000313" key="1">
    <source>
        <dbReference type="EMBL" id="GAF80743.1"/>
    </source>
</evidence>
<dbReference type="InterPro" id="IPR000653">
    <property type="entry name" value="DegT/StrS_aminotransferase"/>
</dbReference>
<name>X0SI58_9ZZZZ</name>
<dbReference type="InterPro" id="IPR015424">
    <property type="entry name" value="PyrdxlP-dep_Trfase"/>
</dbReference>
<dbReference type="Gene3D" id="3.90.1150.10">
    <property type="entry name" value="Aspartate Aminotransferase, domain 1"/>
    <property type="match status" value="1"/>
</dbReference>
<dbReference type="PANTHER" id="PTHR30244:SF34">
    <property type="entry name" value="DTDP-4-AMINO-4,6-DIDEOXYGALACTOSE TRANSAMINASE"/>
    <property type="match status" value="1"/>
</dbReference>
<dbReference type="InterPro" id="IPR015421">
    <property type="entry name" value="PyrdxlP-dep_Trfase_major"/>
</dbReference>
<proteinExistence type="predicted"/>
<organism evidence="1">
    <name type="scientific">marine sediment metagenome</name>
    <dbReference type="NCBI Taxonomy" id="412755"/>
    <lineage>
        <taxon>unclassified sequences</taxon>
        <taxon>metagenomes</taxon>
        <taxon>ecological metagenomes</taxon>
    </lineage>
</organism>
<dbReference type="GO" id="GO:0008483">
    <property type="term" value="F:transaminase activity"/>
    <property type="evidence" value="ECO:0007669"/>
    <property type="project" value="TreeGrafter"/>
</dbReference>
<dbReference type="EMBL" id="BARS01008572">
    <property type="protein sequence ID" value="GAF80743.1"/>
    <property type="molecule type" value="Genomic_DNA"/>
</dbReference>
<dbReference type="Pfam" id="PF01041">
    <property type="entry name" value="DegT_DnrJ_EryC1"/>
    <property type="match status" value="1"/>
</dbReference>
<dbReference type="InterPro" id="IPR015422">
    <property type="entry name" value="PyrdxlP-dep_Trfase_small"/>
</dbReference>
<dbReference type="GO" id="GO:0000271">
    <property type="term" value="P:polysaccharide biosynthetic process"/>
    <property type="evidence" value="ECO:0007669"/>
    <property type="project" value="TreeGrafter"/>
</dbReference>
<dbReference type="Gene3D" id="3.40.640.10">
    <property type="entry name" value="Type I PLP-dependent aspartate aminotransferase-like (Major domain)"/>
    <property type="match status" value="1"/>
</dbReference>
<sequence length="188" mass="22111">ELAEQCRLLRHHGEPEWYVYNRLGYNYRMTEIQAAIGRVQLRKLDSFITIRNKNAKYLSEATSNLKGINPPFVPEYCEPAFNYWIGRLDPDVLGITKTQFLDRFPRSKVLYPKPLYKTKLFQKKIAYTKGCPWSCPFYGKETNYDEVYLPIVEKVTQEIFALDIHPKVTTESLDDSIETMKKITENKE</sequence>